<name>A0A413FJ20_9FIRM</name>
<feature type="transmembrane region" description="Helical" evidence="7">
    <location>
        <begin position="254"/>
        <end position="276"/>
    </location>
</feature>
<dbReference type="Pfam" id="PF00860">
    <property type="entry name" value="Xan_ur_permease"/>
    <property type="match status" value="1"/>
</dbReference>
<keyword evidence="5 7" id="KW-1133">Transmembrane helix</keyword>
<dbReference type="OrthoDB" id="9808458at2"/>
<feature type="transmembrane region" description="Helical" evidence="7">
    <location>
        <begin position="387"/>
        <end position="417"/>
    </location>
</feature>
<dbReference type="InterPro" id="IPR006043">
    <property type="entry name" value="NCS2"/>
</dbReference>
<feature type="transmembrane region" description="Helical" evidence="7">
    <location>
        <begin position="204"/>
        <end position="222"/>
    </location>
</feature>
<reference evidence="8 9" key="1">
    <citation type="submission" date="2018-08" db="EMBL/GenBank/DDBJ databases">
        <title>A genome reference for cultivated species of the human gut microbiota.</title>
        <authorList>
            <person name="Zou Y."/>
            <person name="Xue W."/>
            <person name="Luo G."/>
        </authorList>
    </citation>
    <scope>NUCLEOTIDE SEQUENCE [LARGE SCALE GENOMIC DNA]</scope>
    <source>
        <strain evidence="8 9">AF04-15</strain>
    </source>
</reference>
<feature type="transmembrane region" description="Helical" evidence="7">
    <location>
        <begin position="136"/>
        <end position="153"/>
    </location>
</feature>
<dbReference type="EMBL" id="QSBM01000003">
    <property type="protein sequence ID" value="RGX31469.1"/>
    <property type="molecule type" value="Genomic_DNA"/>
</dbReference>
<feature type="transmembrane region" description="Helical" evidence="7">
    <location>
        <begin position="338"/>
        <end position="366"/>
    </location>
</feature>
<feature type="transmembrane region" description="Helical" evidence="7">
    <location>
        <begin position="429"/>
        <end position="446"/>
    </location>
</feature>
<keyword evidence="6 7" id="KW-0472">Membrane</keyword>
<dbReference type="GO" id="GO:0005345">
    <property type="term" value="F:purine nucleobase transmembrane transporter activity"/>
    <property type="evidence" value="ECO:0007669"/>
    <property type="project" value="TreeGrafter"/>
</dbReference>
<keyword evidence="4 7" id="KW-0812">Transmembrane</keyword>
<feature type="transmembrane region" description="Helical" evidence="7">
    <location>
        <begin position="52"/>
        <end position="74"/>
    </location>
</feature>
<keyword evidence="3" id="KW-0813">Transport</keyword>
<evidence type="ECO:0000256" key="4">
    <source>
        <dbReference type="ARBA" id="ARBA00022692"/>
    </source>
</evidence>
<organism evidence="8 9">
    <name type="scientific">Enterocloster asparagiformis</name>
    <dbReference type="NCBI Taxonomy" id="333367"/>
    <lineage>
        <taxon>Bacteria</taxon>
        <taxon>Bacillati</taxon>
        <taxon>Bacillota</taxon>
        <taxon>Clostridia</taxon>
        <taxon>Lachnospirales</taxon>
        <taxon>Lachnospiraceae</taxon>
        <taxon>Enterocloster</taxon>
    </lineage>
</organism>
<comment type="similarity">
    <text evidence="2">Belongs to the nucleobase:cation symporter-2 (NCS2) (TC 2.A.40) family. Azg-like subfamily.</text>
</comment>
<evidence type="ECO:0000256" key="1">
    <source>
        <dbReference type="ARBA" id="ARBA00004127"/>
    </source>
</evidence>
<dbReference type="GO" id="GO:0012505">
    <property type="term" value="C:endomembrane system"/>
    <property type="evidence" value="ECO:0007669"/>
    <property type="project" value="UniProtKB-SubCell"/>
</dbReference>
<dbReference type="PANTHER" id="PTHR43337">
    <property type="entry name" value="XANTHINE/URACIL PERMEASE C887.17-RELATED"/>
    <property type="match status" value="1"/>
</dbReference>
<accession>A0A413FJ20</accession>
<dbReference type="RefSeq" id="WP_007717852.1">
    <property type="nucleotide sequence ID" value="NZ_JAWRJJ010000341.1"/>
</dbReference>
<feature type="transmembrane region" description="Helical" evidence="7">
    <location>
        <begin position="20"/>
        <end position="40"/>
    </location>
</feature>
<comment type="subcellular location">
    <subcellularLocation>
        <location evidence="1">Endomembrane system</location>
        <topology evidence="1">Multi-pass membrane protein</topology>
    </subcellularLocation>
</comment>
<evidence type="ECO:0000256" key="2">
    <source>
        <dbReference type="ARBA" id="ARBA00005697"/>
    </source>
</evidence>
<proteinExistence type="inferred from homology"/>
<dbReference type="AlphaFoldDB" id="A0A413FJ20"/>
<evidence type="ECO:0000256" key="6">
    <source>
        <dbReference type="ARBA" id="ARBA00023136"/>
    </source>
</evidence>
<sequence>MQTVSNVLEYFQIQKRGSTVRTEVIAGATTFATMAYILIIQPKYMGEAGMDAVGVLLATALVSGLITIVMGLVSNMPFALAPGMGSNAVLANSIVLAGIASWQVGLGMVFISGTVFLLLSIFGVRELIVKLIPKDIKIGISAGLGLFIIRTALVNAKLVAENFKGLGDFSQPSVALAGIGLIICLVLNYARFTVKGRTYKIRGAILLGIIITTVLGLILGVVKFPESIFTKGALSSLGNVAFKADVLGALRPEYIAFMLAFFISDFFSTLGTALGLANKAGMMDENGNFPLIGKVFLVDSVGTITGAVMGLSVVTTYVESATGVEVGGRTGLASVVTGLLFIAAVFFAPLFLMIPTAATSPALILIGISMMNGLKSVDFDPLKWTPVAILMIGSLFGGTPKGIAIGLVTYCIVNIMYYTFTDERSKETLPSLFTIVLALLTCLQFFI</sequence>
<dbReference type="PANTHER" id="PTHR43337:SF1">
    <property type="entry name" value="XANTHINE_URACIL PERMEASE C887.17-RELATED"/>
    <property type="match status" value="1"/>
</dbReference>
<dbReference type="Proteomes" id="UP000283880">
    <property type="component" value="Unassembled WGS sequence"/>
</dbReference>
<dbReference type="GO" id="GO:0005886">
    <property type="term" value="C:plasma membrane"/>
    <property type="evidence" value="ECO:0007669"/>
    <property type="project" value="TreeGrafter"/>
</dbReference>
<evidence type="ECO:0000256" key="5">
    <source>
        <dbReference type="ARBA" id="ARBA00022989"/>
    </source>
</evidence>
<evidence type="ECO:0000313" key="9">
    <source>
        <dbReference type="Proteomes" id="UP000283880"/>
    </source>
</evidence>
<feature type="transmembrane region" description="Helical" evidence="7">
    <location>
        <begin position="94"/>
        <end position="124"/>
    </location>
</feature>
<feature type="transmembrane region" description="Helical" evidence="7">
    <location>
        <begin position="173"/>
        <end position="192"/>
    </location>
</feature>
<evidence type="ECO:0000256" key="7">
    <source>
        <dbReference type="SAM" id="Phobius"/>
    </source>
</evidence>
<dbReference type="InterPro" id="IPR045018">
    <property type="entry name" value="Azg-like"/>
</dbReference>
<evidence type="ECO:0000256" key="3">
    <source>
        <dbReference type="ARBA" id="ARBA00022448"/>
    </source>
</evidence>
<comment type="caution">
    <text evidence="8">The sequence shown here is derived from an EMBL/GenBank/DDBJ whole genome shotgun (WGS) entry which is preliminary data.</text>
</comment>
<protein>
    <submittedName>
        <fullName evidence="8">NCS2 family permease</fullName>
    </submittedName>
</protein>
<feature type="transmembrane region" description="Helical" evidence="7">
    <location>
        <begin position="296"/>
        <end position="318"/>
    </location>
</feature>
<evidence type="ECO:0000313" key="8">
    <source>
        <dbReference type="EMBL" id="RGX31469.1"/>
    </source>
</evidence>
<gene>
    <name evidence="8" type="ORF">DWV29_06215</name>
</gene>